<reference evidence="2" key="1">
    <citation type="submission" date="2020-05" db="EMBL/GenBank/DDBJ databases">
        <title>Phylogenomic resolution of chytrid fungi.</title>
        <authorList>
            <person name="Stajich J.E."/>
            <person name="Amses K."/>
            <person name="Simmons R."/>
            <person name="Seto K."/>
            <person name="Myers J."/>
            <person name="Bonds A."/>
            <person name="Quandt C.A."/>
            <person name="Barry K."/>
            <person name="Liu P."/>
            <person name="Grigoriev I."/>
            <person name="Longcore J.E."/>
            <person name="James T.Y."/>
        </authorList>
    </citation>
    <scope>NUCLEOTIDE SEQUENCE</scope>
    <source>
        <strain evidence="2">JEL0379</strain>
    </source>
</reference>
<dbReference type="EMBL" id="JADGJQ010000028">
    <property type="protein sequence ID" value="KAJ3178163.1"/>
    <property type="molecule type" value="Genomic_DNA"/>
</dbReference>
<evidence type="ECO:0000313" key="3">
    <source>
        <dbReference type="Proteomes" id="UP001212152"/>
    </source>
</evidence>
<comment type="caution">
    <text evidence="2">The sequence shown here is derived from an EMBL/GenBank/DDBJ whole genome shotgun (WGS) entry which is preliminary data.</text>
</comment>
<feature type="compositionally biased region" description="Pro residues" evidence="1">
    <location>
        <begin position="175"/>
        <end position="192"/>
    </location>
</feature>
<organism evidence="2 3">
    <name type="scientific">Geranomyces variabilis</name>
    <dbReference type="NCBI Taxonomy" id="109894"/>
    <lineage>
        <taxon>Eukaryota</taxon>
        <taxon>Fungi</taxon>
        <taxon>Fungi incertae sedis</taxon>
        <taxon>Chytridiomycota</taxon>
        <taxon>Chytridiomycota incertae sedis</taxon>
        <taxon>Chytridiomycetes</taxon>
        <taxon>Spizellomycetales</taxon>
        <taxon>Powellomycetaceae</taxon>
        <taxon>Geranomyces</taxon>
    </lineage>
</organism>
<protein>
    <submittedName>
        <fullName evidence="2">Uncharacterized protein</fullName>
    </submittedName>
</protein>
<gene>
    <name evidence="2" type="ORF">HDU87_003715</name>
</gene>
<name>A0AAD5XR19_9FUNG</name>
<sequence>MYPIPNQRYRQLHRPQAFTVAKQARELTSATRDAAWDWLRNGVAAAAESRADGSGGVQDADACTLTTVPSEKALMQEIVPFAAIFSRLSQQSTPAAASFRGGGQGRTVRAPATISLDLAPHHRALLTSLTALRAGTPHQRPIGEGDYAGVVTDDDCGVEDGAAGGGARGRAGGAQPPPPPPPTRPPPPPLPPHVTGRAGPVLEDDIVG</sequence>
<dbReference type="Proteomes" id="UP001212152">
    <property type="component" value="Unassembled WGS sequence"/>
</dbReference>
<feature type="compositionally biased region" description="Gly residues" evidence="1">
    <location>
        <begin position="162"/>
        <end position="172"/>
    </location>
</feature>
<feature type="region of interest" description="Disordered" evidence="1">
    <location>
        <begin position="136"/>
        <end position="208"/>
    </location>
</feature>
<proteinExistence type="predicted"/>
<accession>A0AAD5XR19</accession>
<evidence type="ECO:0000256" key="1">
    <source>
        <dbReference type="SAM" id="MobiDB-lite"/>
    </source>
</evidence>
<evidence type="ECO:0000313" key="2">
    <source>
        <dbReference type="EMBL" id="KAJ3178163.1"/>
    </source>
</evidence>
<keyword evidence="3" id="KW-1185">Reference proteome</keyword>
<dbReference type="AlphaFoldDB" id="A0AAD5XR19"/>